<keyword evidence="5" id="KW-1185">Reference proteome</keyword>
<feature type="compositionally biased region" description="Pro residues" evidence="2">
    <location>
        <begin position="26"/>
        <end position="35"/>
    </location>
</feature>
<protein>
    <recommendedName>
        <fullName evidence="6">KAP family P-loop domain-containing protein</fullName>
    </recommendedName>
</protein>
<feature type="transmembrane region" description="Helical" evidence="3">
    <location>
        <begin position="274"/>
        <end position="293"/>
    </location>
</feature>
<feature type="compositionally biased region" description="Basic and acidic residues" evidence="2">
    <location>
        <begin position="1"/>
        <end position="10"/>
    </location>
</feature>
<dbReference type="OrthoDB" id="8440080at2"/>
<evidence type="ECO:0000313" key="5">
    <source>
        <dbReference type="Proteomes" id="UP000198755"/>
    </source>
</evidence>
<accession>A0A1I3WTM5</accession>
<evidence type="ECO:0000256" key="3">
    <source>
        <dbReference type="SAM" id="Phobius"/>
    </source>
</evidence>
<evidence type="ECO:0000256" key="1">
    <source>
        <dbReference type="SAM" id="Coils"/>
    </source>
</evidence>
<name>A0A1I3WTM5_9HYPH</name>
<sequence>MAEIGFRDSGKMFPGPRVPDRNAAPPSTPPLPDPAAEPASDLPQASVFASDHPGSADALGFEAALRPLAEMIAHSGAETPISAGLLGRAGAGKTAAAHILAGSLAALGTAARAITGSPFLGKILFLHIDAAQLDGDPATALAGALYTGLAAEFPAAAAEAMQSSRDPRIEAREAFERLDAGRRKLEAERSALEEADARRARLTDTILYEAAGSQIDAYANAKRQRIKNSLAAFGVQDDPVLRYKDMVRSVAETGDSGRFGFVLRAFSALKGQTGLLVTAALLLLAGIGLGTAVTEQTTWLGWMRANDGLGAAAAWLETHMNWLLTLRQVMFVGAAFAVAVNIWRALRLIQLVLRGDSLLRADLSARRRDVDGRYAHHVRRMEALAAECDALARRAAQAEQRAGGLPALDAATADASAFSGDPARQQAQRFIASVGAAANKAARLPAGAVKAPQRIVISIDNLDAAPQARARAILHSARGMFAQGYAVLIAADPERYAEDSETKDSCLDWIQIPVQVGEIAAQVDMAALVRSALGGRDGPEPPASAADARLSRLDEPLSEAEKLLLEDLAPIAGHSARSLKRFVNLYRLARCRRESDRGALALLLALDAGGTPAEKAAVEDTLSPLKTSSPLDLSRGGPRLASALSAVKSAQGDIGADTLYKAAAAARMFTFKP</sequence>
<feature type="transmembrane region" description="Helical" evidence="3">
    <location>
        <begin position="325"/>
        <end position="346"/>
    </location>
</feature>
<dbReference type="STRING" id="1612308.SAMN05444581_102126"/>
<organism evidence="4 5">
    <name type="scientific">Methylocapsa palsarum</name>
    <dbReference type="NCBI Taxonomy" id="1612308"/>
    <lineage>
        <taxon>Bacteria</taxon>
        <taxon>Pseudomonadati</taxon>
        <taxon>Pseudomonadota</taxon>
        <taxon>Alphaproteobacteria</taxon>
        <taxon>Hyphomicrobiales</taxon>
        <taxon>Beijerinckiaceae</taxon>
        <taxon>Methylocapsa</taxon>
    </lineage>
</organism>
<dbReference type="RefSeq" id="WP_091678005.1">
    <property type="nucleotide sequence ID" value="NZ_FOSN01000002.1"/>
</dbReference>
<evidence type="ECO:0008006" key="6">
    <source>
        <dbReference type="Google" id="ProtNLM"/>
    </source>
</evidence>
<feature type="coiled-coil region" evidence="1">
    <location>
        <begin position="175"/>
        <end position="205"/>
    </location>
</feature>
<reference evidence="4 5" key="1">
    <citation type="submission" date="2016-10" db="EMBL/GenBank/DDBJ databases">
        <authorList>
            <person name="de Groot N.N."/>
        </authorList>
    </citation>
    <scope>NUCLEOTIDE SEQUENCE [LARGE SCALE GENOMIC DNA]</scope>
    <source>
        <strain evidence="4 5">NE2</strain>
    </source>
</reference>
<keyword evidence="3" id="KW-0472">Membrane</keyword>
<dbReference type="InterPro" id="IPR027417">
    <property type="entry name" value="P-loop_NTPase"/>
</dbReference>
<keyword evidence="3" id="KW-1133">Transmembrane helix</keyword>
<dbReference type="Proteomes" id="UP000198755">
    <property type="component" value="Unassembled WGS sequence"/>
</dbReference>
<keyword evidence="1" id="KW-0175">Coiled coil</keyword>
<dbReference type="EMBL" id="FOSN01000002">
    <property type="protein sequence ID" value="SFK10700.1"/>
    <property type="molecule type" value="Genomic_DNA"/>
</dbReference>
<feature type="region of interest" description="Disordered" evidence="2">
    <location>
        <begin position="1"/>
        <end position="48"/>
    </location>
</feature>
<dbReference type="AlphaFoldDB" id="A0A1I3WTM5"/>
<proteinExistence type="predicted"/>
<evidence type="ECO:0000313" key="4">
    <source>
        <dbReference type="EMBL" id="SFK10700.1"/>
    </source>
</evidence>
<gene>
    <name evidence="4" type="ORF">SAMN05444581_102126</name>
</gene>
<dbReference type="SUPFAM" id="SSF52540">
    <property type="entry name" value="P-loop containing nucleoside triphosphate hydrolases"/>
    <property type="match status" value="1"/>
</dbReference>
<keyword evidence="3" id="KW-0812">Transmembrane</keyword>
<evidence type="ECO:0000256" key="2">
    <source>
        <dbReference type="SAM" id="MobiDB-lite"/>
    </source>
</evidence>